<dbReference type="PIRSF" id="PIRSF500210">
    <property type="entry name" value="FBPtase"/>
    <property type="match status" value="1"/>
</dbReference>
<dbReference type="NCBIfam" id="NF006778">
    <property type="entry name" value="PRK09293.1-1"/>
    <property type="match status" value="1"/>
</dbReference>
<proteinExistence type="inferred from homology"/>
<keyword evidence="11" id="KW-0460">Magnesium</keyword>
<evidence type="ECO:0000259" key="20">
    <source>
        <dbReference type="Pfam" id="PF00316"/>
    </source>
</evidence>
<dbReference type="PRINTS" id="PR00115">
    <property type="entry name" value="F16BPHPHTASE"/>
</dbReference>
<evidence type="ECO:0000256" key="4">
    <source>
        <dbReference type="ARBA" id="ARBA00010941"/>
    </source>
</evidence>
<dbReference type="OrthoDB" id="10256725at2759"/>
<dbReference type="GO" id="GO:0006094">
    <property type="term" value="P:gluconeogenesis"/>
    <property type="evidence" value="ECO:0007669"/>
    <property type="project" value="TreeGrafter"/>
</dbReference>
<dbReference type="Pfam" id="PF00316">
    <property type="entry name" value="FBPase"/>
    <property type="match status" value="1"/>
</dbReference>
<evidence type="ECO:0000256" key="3">
    <source>
        <dbReference type="ARBA" id="ARBA00004742"/>
    </source>
</evidence>
<evidence type="ECO:0000256" key="16">
    <source>
        <dbReference type="ARBA" id="ARBA00040734"/>
    </source>
</evidence>
<dbReference type="InterPro" id="IPR028343">
    <property type="entry name" value="FBPtase"/>
</dbReference>
<keyword evidence="7" id="KW-0021">Allosteric enzyme</keyword>
<dbReference type="GO" id="GO:0005986">
    <property type="term" value="P:sucrose biosynthetic process"/>
    <property type="evidence" value="ECO:0007669"/>
    <property type="project" value="TreeGrafter"/>
</dbReference>
<name>A0A177AUW7_9BILA</name>
<dbReference type="InterPro" id="IPR033391">
    <property type="entry name" value="FBPase_N"/>
</dbReference>
<dbReference type="InterPro" id="IPR000146">
    <property type="entry name" value="FBPase_class-1"/>
</dbReference>
<dbReference type="Gene3D" id="3.30.540.10">
    <property type="entry name" value="Fructose-1,6-Bisphosphatase, subunit A, domain 1"/>
    <property type="match status" value="1"/>
</dbReference>
<evidence type="ECO:0000256" key="1">
    <source>
        <dbReference type="ARBA" id="ARBA00001273"/>
    </source>
</evidence>
<evidence type="ECO:0000256" key="19">
    <source>
        <dbReference type="RuleBase" id="RU000508"/>
    </source>
</evidence>
<dbReference type="GO" id="GO:0042132">
    <property type="term" value="F:fructose 1,6-bisphosphate 1-phosphatase activity"/>
    <property type="evidence" value="ECO:0007669"/>
    <property type="project" value="UniProtKB-EC"/>
</dbReference>
<keyword evidence="9" id="KW-0479">Metal-binding</keyword>
<feature type="domain" description="Fructose-1-6-bisphosphatase class 1 C-terminal" evidence="21">
    <location>
        <begin position="202"/>
        <end position="327"/>
    </location>
</feature>
<evidence type="ECO:0000256" key="11">
    <source>
        <dbReference type="ARBA" id="ARBA00022842"/>
    </source>
</evidence>
<evidence type="ECO:0000256" key="10">
    <source>
        <dbReference type="ARBA" id="ARBA00022801"/>
    </source>
</evidence>
<dbReference type="HAMAP" id="MF_01855">
    <property type="entry name" value="FBPase_class1"/>
    <property type="match status" value="1"/>
</dbReference>
<dbReference type="GO" id="GO:0005829">
    <property type="term" value="C:cytosol"/>
    <property type="evidence" value="ECO:0007669"/>
    <property type="project" value="TreeGrafter"/>
</dbReference>
<dbReference type="SUPFAM" id="SSF56655">
    <property type="entry name" value="Carbohydrate phosphatase"/>
    <property type="match status" value="1"/>
</dbReference>
<evidence type="ECO:0000313" key="22">
    <source>
        <dbReference type="EMBL" id="OAF65776.1"/>
    </source>
</evidence>
<evidence type="ECO:0000256" key="5">
    <source>
        <dbReference type="ARBA" id="ARBA00011881"/>
    </source>
</evidence>
<dbReference type="GO" id="GO:0046872">
    <property type="term" value="F:metal ion binding"/>
    <property type="evidence" value="ECO:0007669"/>
    <property type="project" value="UniProtKB-KW"/>
</dbReference>
<dbReference type="PIRSF" id="PIRSF000904">
    <property type="entry name" value="FBPtase_SBPase"/>
    <property type="match status" value="1"/>
</dbReference>
<comment type="cofactor">
    <cofactor evidence="2">
        <name>Mg(2+)</name>
        <dbReference type="ChEBI" id="CHEBI:18420"/>
    </cofactor>
</comment>
<evidence type="ECO:0000256" key="12">
    <source>
        <dbReference type="ARBA" id="ARBA00022990"/>
    </source>
</evidence>
<dbReference type="GO" id="GO:0006000">
    <property type="term" value="P:fructose metabolic process"/>
    <property type="evidence" value="ECO:0007669"/>
    <property type="project" value="TreeGrafter"/>
</dbReference>
<reference evidence="22 23" key="1">
    <citation type="submission" date="2016-04" db="EMBL/GenBank/DDBJ databases">
        <title>The genome of Intoshia linei affirms orthonectids as highly simplified spiralians.</title>
        <authorList>
            <person name="Mikhailov K.V."/>
            <person name="Slusarev G.S."/>
            <person name="Nikitin M.A."/>
            <person name="Logacheva M.D."/>
            <person name="Penin A."/>
            <person name="Aleoshin V."/>
            <person name="Panchin Y.V."/>
        </authorList>
    </citation>
    <scope>NUCLEOTIDE SEQUENCE [LARGE SCALE GENOMIC DNA]</scope>
    <source>
        <strain evidence="22">Intl2013</strain>
        <tissue evidence="22">Whole animal</tissue>
    </source>
</reference>
<comment type="similarity">
    <text evidence="4 19">Belongs to the FBPase class 1 family.</text>
</comment>
<evidence type="ECO:0000256" key="13">
    <source>
        <dbReference type="ARBA" id="ARBA00023277"/>
    </source>
</evidence>
<keyword evidence="8" id="KW-0597">Phosphoprotein</keyword>
<dbReference type="FunFam" id="3.30.540.10:FF:000037">
    <property type="entry name" value="Fructose-1,6-bisphosphatase 1"/>
    <property type="match status" value="1"/>
</dbReference>
<comment type="caution">
    <text evidence="22">The sequence shown here is derived from an EMBL/GenBank/DDBJ whole genome shotgun (WGS) entry which is preliminary data.</text>
</comment>
<keyword evidence="13 19" id="KW-0119">Carbohydrate metabolism</keyword>
<dbReference type="EMBL" id="LWCA01001152">
    <property type="protein sequence ID" value="OAF65776.1"/>
    <property type="molecule type" value="Genomic_DNA"/>
</dbReference>
<dbReference type="Gene3D" id="3.40.190.80">
    <property type="match status" value="1"/>
</dbReference>
<evidence type="ECO:0000256" key="7">
    <source>
        <dbReference type="ARBA" id="ARBA00022533"/>
    </source>
</evidence>
<protein>
    <recommendedName>
        <fullName evidence="16">Fructose-1,6-bisphosphatase 1</fullName>
        <ecNumber evidence="6">3.1.3.11</ecNumber>
    </recommendedName>
    <alternativeName>
        <fullName evidence="14">D-fructose-1,6-bisphosphate 1-phosphohydrolase</fullName>
    </alternativeName>
    <alternativeName>
        <fullName evidence="17">D-fructose-1,6-bisphosphate 1-phosphohydrolase 1</fullName>
    </alternativeName>
    <alternativeName>
        <fullName evidence="18">Liver FBPase</fullName>
    </alternativeName>
</protein>
<feature type="domain" description="Fructose-1-6-bisphosphatase class I N-terminal" evidence="20">
    <location>
        <begin position="8"/>
        <end position="197"/>
    </location>
</feature>
<keyword evidence="12" id="KW-0007">Acetylation</keyword>
<evidence type="ECO:0000256" key="17">
    <source>
        <dbReference type="ARBA" id="ARBA00042758"/>
    </source>
</evidence>
<evidence type="ECO:0000256" key="6">
    <source>
        <dbReference type="ARBA" id="ARBA00013093"/>
    </source>
</evidence>
<keyword evidence="23" id="KW-1185">Reference proteome</keyword>
<evidence type="ECO:0000313" key="23">
    <source>
        <dbReference type="Proteomes" id="UP000078046"/>
    </source>
</evidence>
<evidence type="ECO:0000256" key="18">
    <source>
        <dbReference type="ARBA" id="ARBA00042792"/>
    </source>
</evidence>
<dbReference type="PANTHER" id="PTHR11556">
    <property type="entry name" value="FRUCTOSE-1,6-BISPHOSPHATASE-RELATED"/>
    <property type="match status" value="1"/>
</dbReference>
<dbReference type="FunFam" id="3.40.190.80:FF:000001">
    <property type="entry name" value="Fructose-1,6-bisphosphatase class 1"/>
    <property type="match status" value="1"/>
</dbReference>
<comment type="subunit">
    <text evidence="5">Homotetramer.</text>
</comment>
<evidence type="ECO:0000256" key="9">
    <source>
        <dbReference type="ARBA" id="ARBA00022723"/>
    </source>
</evidence>
<comment type="catalytic activity">
    <reaction evidence="1">
        <text>beta-D-fructose 1,6-bisphosphate + H2O = beta-D-fructose 6-phosphate + phosphate</text>
        <dbReference type="Rhea" id="RHEA:11064"/>
        <dbReference type="ChEBI" id="CHEBI:15377"/>
        <dbReference type="ChEBI" id="CHEBI:32966"/>
        <dbReference type="ChEBI" id="CHEBI:43474"/>
        <dbReference type="ChEBI" id="CHEBI:57634"/>
        <dbReference type="EC" id="3.1.3.11"/>
    </reaction>
</comment>
<gene>
    <name evidence="22" type="ORF">A3Q56_06403</name>
</gene>
<dbReference type="EC" id="3.1.3.11" evidence="6"/>
<dbReference type="Proteomes" id="UP000078046">
    <property type="component" value="Unassembled WGS sequence"/>
</dbReference>
<evidence type="ECO:0000256" key="2">
    <source>
        <dbReference type="ARBA" id="ARBA00001946"/>
    </source>
</evidence>
<accession>A0A177AUW7</accession>
<dbReference type="CDD" id="cd00354">
    <property type="entry name" value="FBPase"/>
    <property type="match status" value="1"/>
</dbReference>
<dbReference type="Pfam" id="PF18913">
    <property type="entry name" value="FBPase_C"/>
    <property type="match status" value="1"/>
</dbReference>
<evidence type="ECO:0000259" key="21">
    <source>
        <dbReference type="Pfam" id="PF18913"/>
    </source>
</evidence>
<evidence type="ECO:0000256" key="14">
    <source>
        <dbReference type="ARBA" id="ARBA00032973"/>
    </source>
</evidence>
<dbReference type="AlphaFoldDB" id="A0A177AUW7"/>
<comment type="function">
    <text evidence="15">Catalyzes the hydrolysis of fructose 1,6-bisphosphate to fructose 6-phosphate in the presence of divalent cations, acting as a rate-limiting enzyme in gluconeogenesis. Plays a role in regulating glucose sensing and insulin secretion of pancreatic beta-cells. Appears to modulate glycerol gluconeogenesis in liver. Important regulator of appetite and adiposity; increased expression of the protein in liver after nutrient excess increases circulating satiety hormones and reduces appetite-stimulating neuropeptides and thus seems to provide a feedback mechanism to limit weight gain.</text>
</comment>
<sequence length="328" mass="36658">MSKRVPVTFTMHLLSEQTKFPEAKGELTNLMNAIMTSIKAIQAKVRRAGFINLYGHTDNTNVQGEIVKPLDIISNDIMIEMLSASYATCALISEENEKVILIDKAKHGKYIVCFDPLDGSSNIDCLASIGTIFAIYKRKTPSSQDISLEKDIYQSGRELVVSGYALYGSACMVVVALNKKVNGFMLDPAIGEFILTDTDIKIKPKGKIYSLNEGYYSRWSDGLKKYIEKKKNQEKPYSSRYIGSMVADIHRTLIYGGIFVYPAMKNQENGKLRLFYECNPIAHIITAAGGKATNGKIDILDIKPTEIHMRTPFYVGSTEDVEEILTYL</sequence>
<dbReference type="PANTHER" id="PTHR11556:SF1">
    <property type="entry name" value="FRUCTOSE-BISPHOSPHATASE"/>
    <property type="match status" value="1"/>
</dbReference>
<evidence type="ECO:0000256" key="8">
    <source>
        <dbReference type="ARBA" id="ARBA00022553"/>
    </source>
</evidence>
<comment type="pathway">
    <text evidence="3">Carbohydrate biosynthesis; gluconeogenesis.</text>
</comment>
<organism evidence="22 23">
    <name type="scientific">Intoshia linei</name>
    <dbReference type="NCBI Taxonomy" id="1819745"/>
    <lineage>
        <taxon>Eukaryota</taxon>
        <taxon>Metazoa</taxon>
        <taxon>Spiralia</taxon>
        <taxon>Lophotrochozoa</taxon>
        <taxon>Mesozoa</taxon>
        <taxon>Orthonectida</taxon>
        <taxon>Rhopaluridae</taxon>
        <taxon>Intoshia</taxon>
    </lineage>
</organism>
<dbReference type="InterPro" id="IPR044015">
    <property type="entry name" value="FBPase_C_dom"/>
</dbReference>
<evidence type="ECO:0000256" key="15">
    <source>
        <dbReference type="ARBA" id="ARBA00037308"/>
    </source>
</evidence>
<dbReference type="GO" id="GO:0030388">
    <property type="term" value="P:fructose 1,6-bisphosphate metabolic process"/>
    <property type="evidence" value="ECO:0007669"/>
    <property type="project" value="TreeGrafter"/>
</dbReference>
<keyword evidence="10 19" id="KW-0378">Hydrolase</keyword>
<dbReference type="GO" id="GO:0006002">
    <property type="term" value="P:fructose 6-phosphate metabolic process"/>
    <property type="evidence" value="ECO:0007669"/>
    <property type="project" value="TreeGrafter"/>
</dbReference>